<proteinExistence type="predicted"/>
<keyword evidence="3" id="KW-1185">Reference proteome</keyword>
<feature type="region of interest" description="Disordered" evidence="1">
    <location>
        <begin position="256"/>
        <end position="385"/>
    </location>
</feature>
<dbReference type="OrthoDB" id="10676765at2759"/>
<dbReference type="KEGG" id="epa:110248587"/>
<dbReference type="Proteomes" id="UP000887567">
    <property type="component" value="Unplaced"/>
</dbReference>
<feature type="region of interest" description="Disordered" evidence="1">
    <location>
        <begin position="432"/>
        <end position="457"/>
    </location>
</feature>
<reference evidence="2" key="1">
    <citation type="submission" date="2022-11" db="UniProtKB">
        <authorList>
            <consortium name="EnsemblMetazoa"/>
        </authorList>
    </citation>
    <scope>IDENTIFICATION</scope>
</reference>
<dbReference type="AlphaFoldDB" id="A0A913XW82"/>
<dbReference type="EnsemblMetazoa" id="XM_021055130.2">
    <property type="protein sequence ID" value="XP_020910789.1"/>
    <property type="gene ID" value="LOC110248587"/>
</dbReference>
<evidence type="ECO:0000313" key="2">
    <source>
        <dbReference type="EnsemblMetazoa" id="XP_020910789.1"/>
    </source>
</evidence>
<feature type="compositionally biased region" description="Basic and acidic residues" evidence="1">
    <location>
        <begin position="256"/>
        <end position="268"/>
    </location>
</feature>
<accession>A0A913XW82</accession>
<feature type="compositionally biased region" description="Basic and acidic residues" evidence="1">
    <location>
        <begin position="375"/>
        <end position="384"/>
    </location>
</feature>
<feature type="region of interest" description="Disordered" evidence="1">
    <location>
        <begin position="190"/>
        <end position="211"/>
    </location>
</feature>
<evidence type="ECO:0000313" key="3">
    <source>
        <dbReference type="Proteomes" id="UP000887567"/>
    </source>
</evidence>
<feature type="compositionally biased region" description="Basic and acidic residues" evidence="1">
    <location>
        <begin position="343"/>
        <end position="357"/>
    </location>
</feature>
<evidence type="ECO:0000256" key="1">
    <source>
        <dbReference type="SAM" id="MobiDB-lite"/>
    </source>
</evidence>
<dbReference type="GeneID" id="110248587"/>
<sequence>MGNLSTKRKHVSQVYSGHSVAPGSWVIRFSTSNATFTEKKDLSGHKLPYIYWSCPHWITDDELFRKLMFMVLQVYLQGDHSTIIKLVEEPLFAAELIDQCNTFLFSGGQDMAELERELLENAHNNIYINIIDGHLHYVDILVPKSLDLHHKLRKSLSVGVFHTSQEVTRQKSNISTTCLKKKCETSNVMPSLPAPLMPSAPSEGSYETAKNQGDSLTIAQDGLPISSHESQSVEAAAQCCESLKCKENNHLTLTDDEIHTSRDTDDKSPNNTSEQLEILPNMSVLDNGQNSRSKRMISDHVRNDEETDFQETSCTTLSPPKDTQGKKEEEPKAIQKSGTPTKNELERNECIVTREDNISSSHVCKADARASTFDSTKDREKTEKQSSPFLPIYGFTRKLFGNHDKGSRNNQKANIDLQSQNQGVIPFHGLSRGIFKRRSNSEGEQQPEMFLNKRKRH</sequence>
<feature type="compositionally biased region" description="Basic and acidic residues" evidence="1">
    <location>
        <begin position="323"/>
        <end position="333"/>
    </location>
</feature>
<dbReference type="RefSeq" id="XP_020910789.1">
    <property type="nucleotide sequence ID" value="XM_021055130.2"/>
</dbReference>
<organism evidence="2 3">
    <name type="scientific">Exaiptasia diaphana</name>
    <name type="common">Tropical sea anemone</name>
    <name type="synonym">Aiptasia pulchella</name>
    <dbReference type="NCBI Taxonomy" id="2652724"/>
    <lineage>
        <taxon>Eukaryota</taxon>
        <taxon>Metazoa</taxon>
        <taxon>Cnidaria</taxon>
        <taxon>Anthozoa</taxon>
        <taxon>Hexacorallia</taxon>
        <taxon>Actiniaria</taxon>
        <taxon>Aiptasiidae</taxon>
        <taxon>Exaiptasia</taxon>
    </lineage>
</organism>
<protein>
    <submittedName>
        <fullName evidence="2">Uncharacterized protein</fullName>
    </submittedName>
</protein>
<name>A0A913XW82_EXADI</name>